<accession>A0A392PHL5</accession>
<dbReference type="EMBL" id="LXQA010079568">
    <property type="protein sequence ID" value="MCI11284.1"/>
    <property type="molecule type" value="Genomic_DNA"/>
</dbReference>
<protein>
    <submittedName>
        <fullName evidence="1">Uncharacterized protein</fullName>
    </submittedName>
</protein>
<dbReference type="Proteomes" id="UP000265520">
    <property type="component" value="Unassembled WGS sequence"/>
</dbReference>
<evidence type="ECO:0000313" key="1">
    <source>
        <dbReference type="EMBL" id="MCI11284.1"/>
    </source>
</evidence>
<sequence>MKAAENLKSLSSFSEEAAAAAAAASSRRKLPYDVFQNITVGRVNEKKEIIDELLKLNSAADFPVSL</sequence>
<keyword evidence="2" id="KW-1185">Reference proteome</keyword>
<proteinExistence type="predicted"/>
<organism evidence="1 2">
    <name type="scientific">Trifolium medium</name>
    <dbReference type="NCBI Taxonomy" id="97028"/>
    <lineage>
        <taxon>Eukaryota</taxon>
        <taxon>Viridiplantae</taxon>
        <taxon>Streptophyta</taxon>
        <taxon>Embryophyta</taxon>
        <taxon>Tracheophyta</taxon>
        <taxon>Spermatophyta</taxon>
        <taxon>Magnoliopsida</taxon>
        <taxon>eudicotyledons</taxon>
        <taxon>Gunneridae</taxon>
        <taxon>Pentapetalae</taxon>
        <taxon>rosids</taxon>
        <taxon>fabids</taxon>
        <taxon>Fabales</taxon>
        <taxon>Fabaceae</taxon>
        <taxon>Papilionoideae</taxon>
        <taxon>50 kb inversion clade</taxon>
        <taxon>NPAAA clade</taxon>
        <taxon>Hologalegina</taxon>
        <taxon>IRL clade</taxon>
        <taxon>Trifolieae</taxon>
        <taxon>Trifolium</taxon>
    </lineage>
</organism>
<name>A0A392PHL5_9FABA</name>
<evidence type="ECO:0000313" key="2">
    <source>
        <dbReference type="Proteomes" id="UP000265520"/>
    </source>
</evidence>
<dbReference type="AlphaFoldDB" id="A0A392PHL5"/>
<reference evidence="1 2" key="1">
    <citation type="journal article" date="2018" name="Front. Plant Sci.">
        <title>Red Clover (Trifolium pratense) and Zigzag Clover (T. medium) - A Picture of Genomic Similarities and Differences.</title>
        <authorList>
            <person name="Dluhosova J."/>
            <person name="Istvanek J."/>
            <person name="Nedelnik J."/>
            <person name="Repkova J."/>
        </authorList>
    </citation>
    <scope>NUCLEOTIDE SEQUENCE [LARGE SCALE GENOMIC DNA]</scope>
    <source>
        <strain evidence="2">cv. 10/8</strain>
        <tissue evidence="1">Leaf</tissue>
    </source>
</reference>
<comment type="caution">
    <text evidence="1">The sequence shown here is derived from an EMBL/GenBank/DDBJ whole genome shotgun (WGS) entry which is preliminary data.</text>
</comment>
<feature type="non-terminal residue" evidence="1">
    <location>
        <position position="66"/>
    </location>
</feature>